<proteinExistence type="predicted"/>
<dbReference type="AlphaFoldDB" id="A0AAN7FLA4"/>
<dbReference type="EMBL" id="JAXUIC010000004">
    <property type="protein sequence ID" value="KAK4593089.1"/>
    <property type="molecule type" value="Genomic_DNA"/>
</dbReference>
<gene>
    <name evidence="1" type="ORF">RGQ29_017299</name>
</gene>
<protein>
    <submittedName>
        <fullName evidence="1">Uncharacterized protein</fullName>
    </submittedName>
</protein>
<reference evidence="1 2" key="1">
    <citation type="journal article" date="2023" name="G3 (Bethesda)">
        <title>A haplotype-resolved chromosome-scale genome for Quercus rubra L. provides insights into the genetics of adaptive traits for red oak species.</title>
        <authorList>
            <person name="Kapoor B."/>
            <person name="Jenkins J."/>
            <person name="Schmutz J."/>
            <person name="Zhebentyayeva T."/>
            <person name="Kuelheim C."/>
            <person name="Coggeshall M."/>
            <person name="Heim C."/>
            <person name="Lasky J.R."/>
            <person name="Leites L."/>
            <person name="Islam-Faridi N."/>
            <person name="Romero-Severson J."/>
            <person name="DeLeo V.L."/>
            <person name="Lucas S.M."/>
            <person name="Lazic D."/>
            <person name="Gailing O."/>
            <person name="Carlson J."/>
            <person name="Staton M."/>
        </authorList>
    </citation>
    <scope>NUCLEOTIDE SEQUENCE [LARGE SCALE GENOMIC DNA]</scope>
    <source>
        <strain evidence="1">Pseudo-F2</strain>
    </source>
</reference>
<sequence length="115" mass="12948">MVGSIKKLKTKCTQLKERARQCRSLLLLSLWFACLRKHKLGKIKSSTLLVVVQNTKPKGEQPPGNEYQNLLLYLKSTPTIPMSHAAKLVSMSALTIQKLPMQLLCLKFSLLTVIK</sequence>
<dbReference type="PROSITE" id="PS51257">
    <property type="entry name" value="PROKAR_LIPOPROTEIN"/>
    <property type="match status" value="1"/>
</dbReference>
<keyword evidence="2" id="KW-1185">Reference proteome</keyword>
<name>A0AAN7FLA4_QUERU</name>
<comment type="caution">
    <text evidence="1">The sequence shown here is derived from an EMBL/GenBank/DDBJ whole genome shotgun (WGS) entry which is preliminary data.</text>
</comment>
<evidence type="ECO:0000313" key="1">
    <source>
        <dbReference type="EMBL" id="KAK4593089.1"/>
    </source>
</evidence>
<evidence type="ECO:0000313" key="2">
    <source>
        <dbReference type="Proteomes" id="UP001324115"/>
    </source>
</evidence>
<organism evidence="1 2">
    <name type="scientific">Quercus rubra</name>
    <name type="common">Northern red oak</name>
    <name type="synonym">Quercus borealis</name>
    <dbReference type="NCBI Taxonomy" id="3512"/>
    <lineage>
        <taxon>Eukaryota</taxon>
        <taxon>Viridiplantae</taxon>
        <taxon>Streptophyta</taxon>
        <taxon>Embryophyta</taxon>
        <taxon>Tracheophyta</taxon>
        <taxon>Spermatophyta</taxon>
        <taxon>Magnoliopsida</taxon>
        <taxon>eudicotyledons</taxon>
        <taxon>Gunneridae</taxon>
        <taxon>Pentapetalae</taxon>
        <taxon>rosids</taxon>
        <taxon>fabids</taxon>
        <taxon>Fagales</taxon>
        <taxon>Fagaceae</taxon>
        <taxon>Quercus</taxon>
    </lineage>
</organism>
<accession>A0AAN7FLA4</accession>
<dbReference type="Proteomes" id="UP001324115">
    <property type="component" value="Unassembled WGS sequence"/>
</dbReference>